<dbReference type="RefSeq" id="XP_005102351.1">
    <property type="nucleotide sequence ID" value="XM_005102294.3"/>
</dbReference>
<dbReference type="Proteomes" id="UP000694888">
    <property type="component" value="Unplaced"/>
</dbReference>
<dbReference type="PANTHER" id="PTHR14520">
    <property type="entry name" value="MITOCHONDRIAL RIBOSOMAL PROTEIN 63"/>
    <property type="match status" value="1"/>
</dbReference>
<evidence type="ECO:0000313" key="1">
    <source>
        <dbReference type="Proteomes" id="UP000694888"/>
    </source>
</evidence>
<dbReference type="Pfam" id="PF14978">
    <property type="entry name" value="MRP-63"/>
    <property type="match status" value="1"/>
</dbReference>
<organism evidence="1 2">
    <name type="scientific">Aplysia californica</name>
    <name type="common">California sea hare</name>
    <dbReference type="NCBI Taxonomy" id="6500"/>
    <lineage>
        <taxon>Eukaryota</taxon>
        <taxon>Metazoa</taxon>
        <taxon>Spiralia</taxon>
        <taxon>Lophotrochozoa</taxon>
        <taxon>Mollusca</taxon>
        <taxon>Gastropoda</taxon>
        <taxon>Heterobranchia</taxon>
        <taxon>Euthyneura</taxon>
        <taxon>Tectipleura</taxon>
        <taxon>Aplysiida</taxon>
        <taxon>Aplysioidea</taxon>
        <taxon>Aplysiidae</taxon>
        <taxon>Aplysia</taxon>
    </lineage>
</organism>
<dbReference type="GeneID" id="101863037"/>
<accession>A0ABM0JVA2</accession>
<sequence>MRLTQALQFYIRYRRVPGLLRYGKNRVVTPISISAKRKAAELMVFERENIDILNKPFLSVAEEAAYNSTVTKTPYRNDQEKAMDEFLEKLESLPRHITTDEVLGHLNVDKKWE</sequence>
<reference evidence="2" key="1">
    <citation type="submission" date="2025-08" db="UniProtKB">
        <authorList>
            <consortium name="RefSeq"/>
        </authorList>
    </citation>
    <scope>IDENTIFICATION</scope>
</reference>
<evidence type="ECO:0000313" key="2">
    <source>
        <dbReference type="RefSeq" id="XP_005102351.1"/>
    </source>
</evidence>
<dbReference type="PANTHER" id="PTHR14520:SF4">
    <property type="entry name" value="LARGE RIBOSOMAL SUBUNIT PROTEIN ML63"/>
    <property type="match status" value="1"/>
</dbReference>
<name>A0ABM0JVA2_APLCA</name>
<dbReference type="InterPro" id="IPR016576">
    <property type="entry name" value="Ribosomal_mL63"/>
</dbReference>
<keyword evidence="1" id="KW-1185">Reference proteome</keyword>
<proteinExistence type="predicted"/>
<gene>
    <name evidence="2" type="primary">LOC101863037</name>
</gene>
<protein>
    <submittedName>
        <fullName evidence="2">Uncharacterized protein LOC101863037</fullName>
    </submittedName>
</protein>